<sequence>MTPDEPACFFRREGDHAFRATHLTEGAWNPAEQHIAPALGLIGHAIEADMRARRGDDPLVLSRLSYDILGVIPIGVVSIETAVIRPGRTIELVEAKLLYDGRACVLARAWALKAYDTSAIAGTALDPIPARETLSEHTFDGVWAGACVRTLDGRREQLGQGRARGWLNTDVALIGGEVVGPTARTLGLVDFANGITPRCGPETALFPNVDLTVHLLREPVGEWLGFDTAVSFGSVGIGLTHSILHDAQGPLGSVSQSLTVRPR</sequence>
<evidence type="ECO:0000259" key="1">
    <source>
        <dbReference type="Pfam" id="PF13622"/>
    </source>
</evidence>
<dbReference type="InterPro" id="IPR042171">
    <property type="entry name" value="Acyl-CoA_hotdog"/>
</dbReference>
<evidence type="ECO:0008006" key="5">
    <source>
        <dbReference type="Google" id="ProtNLM"/>
    </source>
</evidence>
<dbReference type="Pfam" id="PF20789">
    <property type="entry name" value="4HBT_3C"/>
    <property type="match status" value="1"/>
</dbReference>
<feature type="domain" description="Acyl-CoA thioesterase-like N-terminal HotDog" evidence="1">
    <location>
        <begin position="25"/>
        <end position="110"/>
    </location>
</feature>
<dbReference type="SUPFAM" id="SSF54637">
    <property type="entry name" value="Thioesterase/thiol ester dehydrase-isomerase"/>
    <property type="match status" value="1"/>
</dbReference>
<evidence type="ECO:0000259" key="2">
    <source>
        <dbReference type="Pfam" id="PF20789"/>
    </source>
</evidence>
<proteinExistence type="predicted"/>
<dbReference type="Proteomes" id="UP000531216">
    <property type="component" value="Unassembled WGS sequence"/>
</dbReference>
<comment type="caution">
    <text evidence="3">The sequence shown here is derived from an EMBL/GenBank/DDBJ whole genome shotgun (WGS) entry which is preliminary data.</text>
</comment>
<gene>
    <name evidence="3" type="ORF">GGR05_003077</name>
</gene>
<dbReference type="EMBL" id="JACIDO010000006">
    <property type="protein sequence ID" value="MBB3936912.1"/>
    <property type="molecule type" value="Genomic_DNA"/>
</dbReference>
<dbReference type="InterPro" id="IPR049449">
    <property type="entry name" value="TesB_ACOT8-like_N"/>
</dbReference>
<organism evidence="3 4">
    <name type="scientific">Aureimonas phyllosphaerae</name>
    <dbReference type="NCBI Taxonomy" id="1166078"/>
    <lineage>
        <taxon>Bacteria</taxon>
        <taxon>Pseudomonadati</taxon>
        <taxon>Pseudomonadota</taxon>
        <taxon>Alphaproteobacteria</taxon>
        <taxon>Hyphomicrobiales</taxon>
        <taxon>Aurantimonadaceae</taxon>
        <taxon>Aureimonas</taxon>
    </lineage>
</organism>
<name>A0A7W6C1T4_9HYPH</name>
<dbReference type="Pfam" id="PF13622">
    <property type="entry name" value="4HBT_3"/>
    <property type="match status" value="1"/>
</dbReference>
<dbReference type="AlphaFoldDB" id="A0A7W6C1T4"/>
<keyword evidence="4" id="KW-1185">Reference proteome</keyword>
<protein>
    <recommendedName>
        <fullName evidence="5">Thioesterase-like superfamily protein</fullName>
    </recommendedName>
</protein>
<accession>A0A7W6C1T4</accession>
<reference evidence="3 4" key="1">
    <citation type="submission" date="2020-08" db="EMBL/GenBank/DDBJ databases">
        <title>Genomic Encyclopedia of Type Strains, Phase IV (KMG-IV): sequencing the most valuable type-strain genomes for metagenomic binning, comparative biology and taxonomic classification.</title>
        <authorList>
            <person name="Goeker M."/>
        </authorList>
    </citation>
    <scope>NUCLEOTIDE SEQUENCE [LARGE SCALE GENOMIC DNA]</scope>
    <source>
        <strain evidence="3 4">DSM 25024</strain>
    </source>
</reference>
<dbReference type="InterPro" id="IPR029069">
    <property type="entry name" value="HotDog_dom_sf"/>
</dbReference>
<evidence type="ECO:0000313" key="3">
    <source>
        <dbReference type="EMBL" id="MBB3936912.1"/>
    </source>
</evidence>
<feature type="domain" description="Acyl-CoA thioesterase-like C-terminal" evidence="2">
    <location>
        <begin position="142"/>
        <end position="260"/>
    </location>
</feature>
<evidence type="ECO:0000313" key="4">
    <source>
        <dbReference type="Proteomes" id="UP000531216"/>
    </source>
</evidence>
<dbReference type="OrthoDB" id="1413770at2"/>
<dbReference type="InterPro" id="IPR049450">
    <property type="entry name" value="ACOT8-like_C"/>
</dbReference>
<dbReference type="Gene3D" id="2.40.160.210">
    <property type="entry name" value="Acyl-CoA thioesterase, double hotdog domain"/>
    <property type="match status" value="1"/>
</dbReference>
<dbReference type="RefSeq" id="WP_090962677.1">
    <property type="nucleotide sequence ID" value="NZ_FOOA01000006.1"/>
</dbReference>